<feature type="domain" description="Methyltransferase" evidence="3">
    <location>
        <begin position="40"/>
        <end position="135"/>
    </location>
</feature>
<sequence>MDLPQLYAKYNELQKTDNMFVLDNFLDVSQWQMEEETAFDIGCGDGKFLIEHLVPKLPNFGKFVACDCSEKMIEFARKKYYMPRVDFVKFDVSSDEIPEEFENSFNHIYSFYALHWVRKQRKAFKNIFNMLKPGGDILLCFIAKSTIYDIYESLSKYQQWQQYSVKEYISPYHHLQDPESHLEKLLKKIGFEIKVCKLVRRSFLFPNMEVFTNTITAVNPVIPKLPPDEVKTYLQDFMAEVKSHKKVIFENLNNNNDNDTVREFHKIFVVVAKKPLDV</sequence>
<name>A0A6P7FPU1_DIAVI</name>
<evidence type="ECO:0000256" key="1">
    <source>
        <dbReference type="ARBA" id="ARBA00022603"/>
    </source>
</evidence>
<reference evidence="4" key="1">
    <citation type="submission" date="2025-08" db="UniProtKB">
        <authorList>
            <consortium name="RefSeq"/>
        </authorList>
    </citation>
    <scope>IDENTIFICATION</scope>
    <source>
        <tissue evidence="4">Whole insect</tissue>
    </source>
</reference>
<dbReference type="InterPro" id="IPR041698">
    <property type="entry name" value="Methyltransf_25"/>
</dbReference>
<dbReference type="PANTHER" id="PTHR43861:SF1">
    <property type="entry name" value="TRANS-ACONITATE 2-METHYLTRANSFERASE"/>
    <property type="match status" value="1"/>
</dbReference>
<dbReference type="KEGG" id="dvv:114329939"/>
<evidence type="ECO:0000256" key="2">
    <source>
        <dbReference type="ARBA" id="ARBA00022679"/>
    </source>
</evidence>
<dbReference type="SUPFAM" id="SSF53335">
    <property type="entry name" value="S-adenosyl-L-methionine-dependent methyltransferases"/>
    <property type="match status" value="1"/>
</dbReference>
<dbReference type="GO" id="GO:0008168">
    <property type="term" value="F:methyltransferase activity"/>
    <property type="evidence" value="ECO:0007669"/>
    <property type="project" value="UniProtKB-KW"/>
</dbReference>
<dbReference type="Gene3D" id="3.40.50.150">
    <property type="entry name" value="Vaccinia Virus protein VP39"/>
    <property type="match status" value="1"/>
</dbReference>
<accession>A0A6P7FPU1</accession>
<gene>
    <name evidence="4" type="primary">LOC114329939</name>
</gene>
<keyword evidence="1" id="KW-0489">Methyltransferase</keyword>
<dbReference type="AlphaFoldDB" id="A0A6P7FPU1"/>
<evidence type="ECO:0000313" key="4">
    <source>
        <dbReference type="RefSeq" id="XP_028135028.1"/>
    </source>
</evidence>
<dbReference type="RefSeq" id="XP_028135028.1">
    <property type="nucleotide sequence ID" value="XM_028279227.1"/>
</dbReference>
<keyword evidence="2" id="KW-0808">Transferase</keyword>
<dbReference type="GO" id="GO:0032259">
    <property type="term" value="P:methylation"/>
    <property type="evidence" value="ECO:0007669"/>
    <property type="project" value="UniProtKB-KW"/>
</dbReference>
<evidence type="ECO:0000259" key="3">
    <source>
        <dbReference type="Pfam" id="PF13649"/>
    </source>
</evidence>
<protein>
    <submittedName>
        <fullName evidence="4">Juvenile hormone acid O-methyltransferase-like</fullName>
    </submittedName>
</protein>
<dbReference type="CDD" id="cd02440">
    <property type="entry name" value="AdoMet_MTases"/>
    <property type="match status" value="1"/>
</dbReference>
<dbReference type="Pfam" id="PF13649">
    <property type="entry name" value="Methyltransf_25"/>
    <property type="match status" value="1"/>
</dbReference>
<dbReference type="FunCoup" id="A0A6P7FPU1">
    <property type="interactions" value="20"/>
</dbReference>
<proteinExistence type="predicted"/>
<dbReference type="InParanoid" id="A0A6P7FPU1"/>
<organism evidence="4">
    <name type="scientific">Diabrotica virgifera virgifera</name>
    <name type="common">western corn rootworm</name>
    <dbReference type="NCBI Taxonomy" id="50390"/>
    <lineage>
        <taxon>Eukaryota</taxon>
        <taxon>Metazoa</taxon>
        <taxon>Ecdysozoa</taxon>
        <taxon>Arthropoda</taxon>
        <taxon>Hexapoda</taxon>
        <taxon>Insecta</taxon>
        <taxon>Pterygota</taxon>
        <taxon>Neoptera</taxon>
        <taxon>Endopterygota</taxon>
        <taxon>Coleoptera</taxon>
        <taxon>Polyphaga</taxon>
        <taxon>Cucujiformia</taxon>
        <taxon>Chrysomeloidea</taxon>
        <taxon>Chrysomelidae</taxon>
        <taxon>Galerucinae</taxon>
        <taxon>Diabroticina</taxon>
        <taxon>Diabroticites</taxon>
        <taxon>Diabrotica</taxon>
    </lineage>
</organism>
<dbReference type="InterPro" id="IPR029063">
    <property type="entry name" value="SAM-dependent_MTases_sf"/>
</dbReference>
<dbReference type="OrthoDB" id="66144at2759"/>
<dbReference type="PANTHER" id="PTHR43861">
    <property type="entry name" value="TRANS-ACONITATE 2-METHYLTRANSFERASE-RELATED"/>
    <property type="match status" value="1"/>
</dbReference>